<evidence type="ECO:0000313" key="1">
    <source>
        <dbReference type="EMBL" id="MFC7141423.1"/>
    </source>
</evidence>
<name>A0ABD5Y210_9EURY</name>
<reference evidence="1 2" key="1">
    <citation type="journal article" date="2019" name="Int. J. Syst. Evol. Microbiol.">
        <title>The Global Catalogue of Microorganisms (GCM) 10K type strain sequencing project: providing services to taxonomists for standard genome sequencing and annotation.</title>
        <authorList>
            <consortium name="The Broad Institute Genomics Platform"/>
            <consortium name="The Broad Institute Genome Sequencing Center for Infectious Disease"/>
            <person name="Wu L."/>
            <person name="Ma J."/>
        </authorList>
    </citation>
    <scope>NUCLEOTIDE SEQUENCE [LARGE SCALE GENOMIC DNA]</scope>
    <source>
        <strain evidence="1 2">XZYJT29</strain>
    </source>
</reference>
<accession>A0ABD5Y210</accession>
<evidence type="ECO:0000313" key="2">
    <source>
        <dbReference type="Proteomes" id="UP001596432"/>
    </source>
</evidence>
<dbReference type="GeneID" id="78821736"/>
<gene>
    <name evidence="1" type="ORF">ACFQMA_16485</name>
</gene>
<organism evidence="1 2">
    <name type="scientific">Halosimplex aquaticum</name>
    <dbReference type="NCBI Taxonomy" id="3026162"/>
    <lineage>
        <taxon>Archaea</taxon>
        <taxon>Methanobacteriati</taxon>
        <taxon>Methanobacteriota</taxon>
        <taxon>Stenosarchaea group</taxon>
        <taxon>Halobacteria</taxon>
        <taxon>Halobacteriales</taxon>
        <taxon>Haloarculaceae</taxon>
        <taxon>Halosimplex</taxon>
    </lineage>
</organism>
<dbReference type="Pfam" id="PF01986">
    <property type="entry name" value="DUF123"/>
    <property type="match status" value="1"/>
</dbReference>
<proteinExistence type="predicted"/>
<dbReference type="InterPro" id="IPR002837">
    <property type="entry name" value="DUF123"/>
</dbReference>
<dbReference type="AlphaFoldDB" id="A0ABD5Y210"/>
<comment type="caution">
    <text evidence="1">The sequence shown here is derived from an EMBL/GenBank/DDBJ whole genome shotgun (WGS) entry which is preliminary data.</text>
</comment>
<sequence length="165" mass="18074">MTEPTAEGTYTLVLELAASATIEVGALGAREFAPGWYAYSGSAFGPGGFARVERHRELCAGERDARHWHVDYLLDHPDVRVEAVGRTPDEDVECEVSRLLAGEESDDRGGADERERVPGFGASDCDCGSHLVYEAGGESLRRAVERVHRTYRKSMCSRVEINSQA</sequence>
<dbReference type="Proteomes" id="UP001596432">
    <property type="component" value="Unassembled WGS sequence"/>
</dbReference>
<dbReference type="RefSeq" id="WP_274322508.1">
    <property type="nucleotide sequence ID" value="NZ_CP118158.1"/>
</dbReference>
<dbReference type="CDD" id="cd10441">
    <property type="entry name" value="GIY-YIG_COG1833"/>
    <property type="match status" value="1"/>
</dbReference>
<dbReference type="EMBL" id="JBHTAS010000001">
    <property type="protein sequence ID" value="MFC7141423.1"/>
    <property type="molecule type" value="Genomic_DNA"/>
</dbReference>
<protein>
    <submittedName>
        <fullName evidence="1">DUF123 domain-containing protein</fullName>
    </submittedName>
</protein>
<keyword evidence="2" id="KW-1185">Reference proteome</keyword>
<dbReference type="PANTHER" id="PTHR37460">
    <property type="entry name" value="ENDONUCLEASE III"/>
    <property type="match status" value="1"/>
</dbReference>
<dbReference type="PANTHER" id="PTHR37460:SF1">
    <property type="entry name" value="ENDONUCLEASE III"/>
    <property type="match status" value="1"/>
</dbReference>